<evidence type="ECO:0000256" key="1">
    <source>
        <dbReference type="ARBA" id="ARBA00022714"/>
    </source>
</evidence>
<proteinExistence type="predicted"/>
<keyword evidence="2" id="KW-0479">Metal-binding</keyword>
<keyword evidence="3" id="KW-0408">Iron</keyword>
<evidence type="ECO:0000313" key="8">
    <source>
        <dbReference type="EMBL" id="CAB4623622.1"/>
    </source>
</evidence>
<keyword evidence="5" id="KW-1015">Disulfide bond</keyword>
<dbReference type="EMBL" id="CAEZVF010000107">
    <property type="protein sequence ID" value="CAB4623622.1"/>
    <property type="molecule type" value="Genomic_DNA"/>
</dbReference>
<sequence length="147" mass="14543">MSPSRRGILQTGAVIAVAGVAAPLLAACSDEQAERAATEPTTTPAAKGGASEGIVAVADIPADGSVVKIVDDRKVVVTKSAAGQVHAFSAVCTHSGCTVKGVEAGSILCVCHGSQFNPVTGAVVQGPAQTPLATIPVQVRNGIVDFA</sequence>
<dbReference type="Gene3D" id="2.102.10.10">
    <property type="entry name" value="Rieske [2Fe-2S] iron-sulphur domain"/>
    <property type="match status" value="1"/>
</dbReference>
<evidence type="ECO:0000256" key="2">
    <source>
        <dbReference type="ARBA" id="ARBA00022723"/>
    </source>
</evidence>
<organism evidence="9">
    <name type="scientific">freshwater metagenome</name>
    <dbReference type="NCBI Taxonomy" id="449393"/>
    <lineage>
        <taxon>unclassified sequences</taxon>
        <taxon>metagenomes</taxon>
        <taxon>ecological metagenomes</taxon>
    </lineage>
</organism>
<dbReference type="PROSITE" id="PS51318">
    <property type="entry name" value="TAT"/>
    <property type="match status" value="1"/>
</dbReference>
<name>A0A6J6W377_9ZZZZ</name>
<dbReference type="InterPro" id="IPR017941">
    <property type="entry name" value="Rieske_2Fe-2S"/>
</dbReference>
<dbReference type="PRINTS" id="PR00162">
    <property type="entry name" value="RIESKE"/>
</dbReference>
<dbReference type="PROSITE" id="PS51296">
    <property type="entry name" value="RIESKE"/>
    <property type="match status" value="1"/>
</dbReference>
<dbReference type="GO" id="GO:0016020">
    <property type="term" value="C:membrane"/>
    <property type="evidence" value="ECO:0007669"/>
    <property type="project" value="InterPro"/>
</dbReference>
<evidence type="ECO:0000256" key="4">
    <source>
        <dbReference type="ARBA" id="ARBA00023014"/>
    </source>
</evidence>
<dbReference type="GO" id="GO:0051537">
    <property type="term" value="F:2 iron, 2 sulfur cluster binding"/>
    <property type="evidence" value="ECO:0007669"/>
    <property type="project" value="UniProtKB-KW"/>
</dbReference>
<feature type="domain" description="Rieske" evidence="7">
    <location>
        <begin position="52"/>
        <end position="146"/>
    </location>
</feature>
<dbReference type="CDD" id="cd03467">
    <property type="entry name" value="Rieske"/>
    <property type="match status" value="1"/>
</dbReference>
<evidence type="ECO:0000256" key="6">
    <source>
        <dbReference type="ARBA" id="ARBA00034078"/>
    </source>
</evidence>
<dbReference type="PANTHER" id="PTHR10134">
    <property type="entry name" value="CYTOCHROME B-C1 COMPLEX SUBUNIT RIESKE, MITOCHONDRIAL"/>
    <property type="match status" value="1"/>
</dbReference>
<evidence type="ECO:0000259" key="7">
    <source>
        <dbReference type="PROSITE" id="PS51296"/>
    </source>
</evidence>
<keyword evidence="1" id="KW-0001">2Fe-2S</keyword>
<dbReference type="InterPro" id="IPR005805">
    <property type="entry name" value="Rieske_Fe-S_prot_C"/>
</dbReference>
<dbReference type="InterPro" id="IPR006311">
    <property type="entry name" value="TAT_signal"/>
</dbReference>
<dbReference type="Pfam" id="PF00355">
    <property type="entry name" value="Rieske"/>
    <property type="match status" value="1"/>
</dbReference>
<dbReference type="InterPro" id="IPR036922">
    <property type="entry name" value="Rieske_2Fe-2S_sf"/>
</dbReference>
<dbReference type="AlphaFoldDB" id="A0A6J6W377"/>
<comment type="cofactor">
    <cofactor evidence="6">
        <name>[2Fe-2S] cluster</name>
        <dbReference type="ChEBI" id="CHEBI:190135"/>
    </cofactor>
</comment>
<gene>
    <name evidence="8" type="ORF">UFOPK1939_00759</name>
    <name evidence="9" type="ORF">UFOPK2938_00517</name>
</gene>
<dbReference type="EMBL" id="CAEZZX010000081">
    <property type="protein sequence ID" value="CAB4777885.1"/>
    <property type="molecule type" value="Genomic_DNA"/>
</dbReference>
<evidence type="ECO:0000313" key="9">
    <source>
        <dbReference type="EMBL" id="CAB4777885.1"/>
    </source>
</evidence>
<reference evidence="9" key="1">
    <citation type="submission" date="2020-05" db="EMBL/GenBank/DDBJ databases">
        <authorList>
            <person name="Chiriac C."/>
            <person name="Salcher M."/>
            <person name="Ghai R."/>
            <person name="Kavagutti S V."/>
        </authorList>
    </citation>
    <scope>NUCLEOTIDE SEQUENCE</scope>
</reference>
<dbReference type="PROSITE" id="PS51257">
    <property type="entry name" value="PROKAR_LIPOPROTEIN"/>
    <property type="match status" value="1"/>
</dbReference>
<accession>A0A6J6W377</accession>
<dbReference type="InterPro" id="IPR014349">
    <property type="entry name" value="Rieske_Fe-S_prot"/>
</dbReference>
<dbReference type="GO" id="GO:0046872">
    <property type="term" value="F:metal ion binding"/>
    <property type="evidence" value="ECO:0007669"/>
    <property type="project" value="UniProtKB-KW"/>
</dbReference>
<dbReference type="SUPFAM" id="SSF50022">
    <property type="entry name" value="ISP domain"/>
    <property type="match status" value="1"/>
</dbReference>
<protein>
    <submittedName>
        <fullName evidence="9">Unannotated protein</fullName>
    </submittedName>
</protein>
<evidence type="ECO:0000256" key="3">
    <source>
        <dbReference type="ARBA" id="ARBA00023004"/>
    </source>
</evidence>
<keyword evidence="4" id="KW-0411">Iron-sulfur</keyword>
<evidence type="ECO:0000256" key="5">
    <source>
        <dbReference type="ARBA" id="ARBA00023157"/>
    </source>
</evidence>